<accession>A0A2B7Z2X7</accession>
<evidence type="ECO:0000256" key="1">
    <source>
        <dbReference type="SAM" id="SignalP"/>
    </source>
</evidence>
<dbReference type="OrthoDB" id="5985073at2759"/>
<keyword evidence="3" id="KW-1185">Reference proteome</keyword>
<dbReference type="Proteomes" id="UP000224634">
    <property type="component" value="Unassembled WGS sequence"/>
</dbReference>
<sequence>MMRLLLTIAAAATCALPQALAVAPSDTWRDADIGQSSYLGGGHNMDPAVVDSERFTQLWNASFGAAEKFYAKPLAYTPKSTGKQVVFLASTENIIRTLDAETGELVKERQVADPQPADVSYCTSVADNIGIIGTPTIDPETDIAYFYAKSYIPEFRLENQTTAVLNGVYYFFAVDINTLEDIEGFPIMVDGIPADNDPRKVFIGGTILQRPSLVQIGDTVFAGFGGLCDQFNYTGTILGVNIKSKKVVTNFATQSGPDSSFTLDWTAWHEGGAGGVWQSGMGLSSDGESLFFVTDNGDTSLNHTPPAPGTSQLDLLSESAVKLHVSPDGAVRLADYFQPHDYLEDGGLDLGSGGIALLPPHGFNTAKYPNLAAVAGKTGKIHILAQSDLGGYGNGPDGTDAAVQVIPPQPRPDGGSFSNGIYGAVGAYPLPNDDGEGPGGYIYAAAVAQEVVAYEFKEQGEDDNGEFEFVLAGKSVEKNLDRPGVGIPTITTAVDEETGAEKKDSGIVWLMDPEAGLRAWHAVPGDDGVLKSIELPSIEGTNKYQRPVFGNGRVYVIDARGVLVCLGTVE</sequence>
<name>A0A2B7Z2X7_POLH7</name>
<evidence type="ECO:0000313" key="3">
    <source>
        <dbReference type="Proteomes" id="UP000224634"/>
    </source>
</evidence>
<dbReference type="EMBL" id="PDNA01000005">
    <property type="protein sequence ID" value="PGH27599.1"/>
    <property type="molecule type" value="Genomic_DNA"/>
</dbReference>
<organism evidence="2 3">
    <name type="scientific">Polytolypa hystricis (strain UAMH7299)</name>
    <dbReference type="NCBI Taxonomy" id="1447883"/>
    <lineage>
        <taxon>Eukaryota</taxon>
        <taxon>Fungi</taxon>
        <taxon>Dikarya</taxon>
        <taxon>Ascomycota</taxon>
        <taxon>Pezizomycotina</taxon>
        <taxon>Eurotiomycetes</taxon>
        <taxon>Eurotiomycetidae</taxon>
        <taxon>Onygenales</taxon>
        <taxon>Onygenales incertae sedis</taxon>
        <taxon>Polytolypa</taxon>
    </lineage>
</organism>
<comment type="caution">
    <text evidence="2">The sequence shown here is derived from an EMBL/GenBank/DDBJ whole genome shotgun (WGS) entry which is preliminary data.</text>
</comment>
<protein>
    <submittedName>
        <fullName evidence="2">Uncharacterized protein</fullName>
    </submittedName>
</protein>
<dbReference type="InterPro" id="IPR011047">
    <property type="entry name" value="Quinoprotein_ADH-like_sf"/>
</dbReference>
<dbReference type="InterPro" id="IPR015943">
    <property type="entry name" value="WD40/YVTN_repeat-like_dom_sf"/>
</dbReference>
<dbReference type="STRING" id="1447883.A0A2B7Z2X7"/>
<feature type="chain" id="PRO_5012676802" evidence="1">
    <location>
        <begin position="22"/>
        <end position="570"/>
    </location>
</feature>
<evidence type="ECO:0000313" key="2">
    <source>
        <dbReference type="EMBL" id="PGH27599.1"/>
    </source>
</evidence>
<feature type="signal peptide" evidence="1">
    <location>
        <begin position="1"/>
        <end position="21"/>
    </location>
</feature>
<dbReference type="Gene3D" id="2.130.10.10">
    <property type="entry name" value="YVTN repeat-like/Quinoprotein amine dehydrogenase"/>
    <property type="match status" value="1"/>
</dbReference>
<dbReference type="SUPFAM" id="SSF50998">
    <property type="entry name" value="Quinoprotein alcohol dehydrogenase-like"/>
    <property type="match status" value="1"/>
</dbReference>
<gene>
    <name evidence="2" type="ORF">AJ80_00612</name>
</gene>
<reference evidence="2 3" key="1">
    <citation type="submission" date="2017-10" db="EMBL/GenBank/DDBJ databases">
        <title>Comparative genomics in systemic dimorphic fungi from Ajellomycetaceae.</title>
        <authorList>
            <person name="Munoz J.F."/>
            <person name="Mcewen J.G."/>
            <person name="Clay O.K."/>
            <person name="Cuomo C.A."/>
        </authorList>
    </citation>
    <scope>NUCLEOTIDE SEQUENCE [LARGE SCALE GENOMIC DNA]</scope>
    <source>
        <strain evidence="2 3">UAMH7299</strain>
    </source>
</reference>
<dbReference type="AlphaFoldDB" id="A0A2B7Z2X7"/>
<proteinExistence type="predicted"/>
<keyword evidence="1" id="KW-0732">Signal</keyword>